<dbReference type="PANTHER" id="PTHR34406">
    <property type="entry name" value="PROTEIN YCEI"/>
    <property type="match status" value="1"/>
</dbReference>
<organism evidence="3 4">
    <name type="scientific">Sediminihaliea albiluteola</name>
    <dbReference type="NCBI Taxonomy" id="2758564"/>
    <lineage>
        <taxon>Bacteria</taxon>
        <taxon>Pseudomonadati</taxon>
        <taxon>Pseudomonadota</taxon>
        <taxon>Gammaproteobacteria</taxon>
        <taxon>Cellvibrionales</taxon>
        <taxon>Halieaceae</taxon>
        <taxon>Sediminihaliea</taxon>
    </lineage>
</organism>
<evidence type="ECO:0000313" key="3">
    <source>
        <dbReference type="EMBL" id="MBA6413863.1"/>
    </source>
</evidence>
<gene>
    <name evidence="3" type="ORF">H2508_12145</name>
</gene>
<dbReference type="EMBL" id="JACFXU010000017">
    <property type="protein sequence ID" value="MBA6413863.1"/>
    <property type="molecule type" value="Genomic_DNA"/>
</dbReference>
<dbReference type="AlphaFoldDB" id="A0A7W2TXQ0"/>
<dbReference type="PANTHER" id="PTHR34406:SF1">
    <property type="entry name" value="PROTEIN YCEI"/>
    <property type="match status" value="1"/>
</dbReference>
<name>A0A7W2TXQ0_9GAMM</name>
<protein>
    <submittedName>
        <fullName evidence="3">YceI family protein</fullName>
    </submittedName>
</protein>
<dbReference type="InterPro" id="IPR027016">
    <property type="entry name" value="UCP029811"/>
</dbReference>
<dbReference type="PIRSF" id="PIRSF029811">
    <property type="entry name" value="UCP029811"/>
    <property type="match status" value="1"/>
</dbReference>
<dbReference type="Proteomes" id="UP000539350">
    <property type="component" value="Unassembled WGS sequence"/>
</dbReference>
<dbReference type="SMART" id="SM00867">
    <property type="entry name" value="YceI"/>
    <property type="match status" value="1"/>
</dbReference>
<dbReference type="RefSeq" id="WP_182174032.1">
    <property type="nucleotide sequence ID" value="NZ_JACFXU010000017.1"/>
</dbReference>
<dbReference type="SUPFAM" id="SSF101874">
    <property type="entry name" value="YceI-like"/>
    <property type="match status" value="1"/>
</dbReference>
<dbReference type="InterPro" id="IPR007372">
    <property type="entry name" value="Lipid/polyisoprenoid-bd_YceI"/>
</dbReference>
<evidence type="ECO:0000313" key="4">
    <source>
        <dbReference type="Proteomes" id="UP000539350"/>
    </source>
</evidence>
<dbReference type="InterPro" id="IPR036761">
    <property type="entry name" value="TTHA0802/YceI-like_sf"/>
</dbReference>
<dbReference type="Gene3D" id="2.40.128.110">
    <property type="entry name" value="Lipid/polyisoprenoid-binding, YceI-like"/>
    <property type="match status" value="1"/>
</dbReference>
<evidence type="ECO:0000256" key="1">
    <source>
        <dbReference type="SAM" id="SignalP"/>
    </source>
</evidence>
<sequence length="200" mass="21154">MMNTKTYFGRLVLGLFLSIVAAAANAQWELNNSDSSLNFISIKNGGGVEAHSFDTLFGFIDQDGAAQLSIDLDSVNTAIELRDERMRSMLFETAMFPAAKVNAQIEPAILEALEPGAVVTSDIEVSLSLHGVEANVRASVVIISEAGGLLRVLTTQPILLQATDFNLGQGVAALQKAAGLASISTTVPVSFHLVFQSASE</sequence>
<feature type="chain" id="PRO_5031054036" evidence="1">
    <location>
        <begin position="27"/>
        <end position="200"/>
    </location>
</feature>
<evidence type="ECO:0000259" key="2">
    <source>
        <dbReference type="SMART" id="SM00867"/>
    </source>
</evidence>
<keyword evidence="1" id="KW-0732">Signal</keyword>
<comment type="caution">
    <text evidence="3">The sequence shown here is derived from an EMBL/GenBank/DDBJ whole genome shotgun (WGS) entry which is preliminary data.</text>
</comment>
<proteinExistence type="predicted"/>
<accession>A0A7W2TXQ0</accession>
<reference evidence="3 4" key="1">
    <citation type="submission" date="2020-07" db="EMBL/GenBank/DDBJ databases">
        <title>Halieaceae bacterium, F7430, whole genome shotgun sequencing project.</title>
        <authorList>
            <person name="Jiang S."/>
            <person name="Liu Z.W."/>
            <person name="Du Z.J."/>
        </authorList>
    </citation>
    <scope>NUCLEOTIDE SEQUENCE [LARGE SCALE GENOMIC DNA]</scope>
    <source>
        <strain evidence="3 4">F7430</strain>
    </source>
</reference>
<dbReference type="Pfam" id="PF04264">
    <property type="entry name" value="YceI"/>
    <property type="match status" value="1"/>
</dbReference>
<feature type="signal peptide" evidence="1">
    <location>
        <begin position="1"/>
        <end position="26"/>
    </location>
</feature>
<feature type="domain" description="Lipid/polyisoprenoid-binding YceI-like" evidence="2">
    <location>
        <begin position="27"/>
        <end position="196"/>
    </location>
</feature>
<keyword evidence="4" id="KW-1185">Reference proteome</keyword>